<sequence length="965" mass="106750">MAASGDASSAWRDEKRVVDFMMPPVEGGHRLRLIRGRHVGKVRSAEIALVRAMGKKNKKSSKELESKSAKLALTKDGELSRRFKEVLVEIFTRFDLDGDGVLCDAELQAFSRVANKDGREFTEVELSEMRSMFHCKDGGSAAGPASSAGLTLRGFVQLYERQTSISEEETWSDLLRLGFNHSLQQAQEAPPAAEAQEELEEQLRRFASSAEKVLVMHADEAQRVILSKMAAEMELECRMLQTETSAIPCFHVFKKPQMSESKTHERPASVPDKGKGSPVFTGLELAAESCKQVLDTFGDMVPSGWQVFAHHMTICLGSLADARSNDCEVSREVQESIRKLKPNDRLELLPFCIGRADGVIALGVLGCPSVNLVPHITLACAKGHRPVESNKILNWRSLPSEKLLPVTGHVREYQQAEVASGLTASSTQDRQEILGRLEALEAQVLAARAICMKQLLESDDNAVRRAIEERERELLSLSKLSDAEQMWQAAKPVKGKPGKVVGCDYAIACSTTKDWSDTDGSGKLSRKELEASLGKIRECCGALPEITDEDGNGVVNFGEFAAWACEKDISKLLMGIWIEKKWFPDYWQNHDGDFNELIPMTGKKDEWQKLLKETYRKAYTKDRAKHNPTNPKVPADFEVVNVKRNENKKTWEEYACRRGDLLAREELPELWIPISKELFPDVKTSLAMEKIGGQTDFKVSRAGSSTGTLYGKGLYFAESITKADEYAKPNEVLICRVLGGKVRYTDEVNPDPEELVHSCIEGPYDSVCGDREKTRGTYREFVLFDSEDVYVEYAAASARACISKRNELIFLFEGADVWTGTVGSAQTCSTVISQFPRPSQCLQSAMAACKAFAVALVACACRVVSAGPLSNLLADLTGQNSHHNATCLSDTHEGSAHACGLASSFTAFFPDAAAHQSDHFLPEISSQSVSGSHDMQHGDHMDQFDQQSLLTGRRPKMFVSFEKKE</sequence>
<gene>
    <name evidence="3" type="ORF">AK812_SmicGene10525</name>
</gene>
<dbReference type="SUPFAM" id="SSF47473">
    <property type="entry name" value="EF-hand"/>
    <property type="match status" value="2"/>
</dbReference>
<comment type="caution">
    <text evidence="3">The sequence shown here is derived from an EMBL/GenBank/DDBJ whole genome shotgun (WGS) entry which is preliminary data.</text>
</comment>
<dbReference type="Gene3D" id="3.90.228.10">
    <property type="match status" value="1"/>
</dbReference>
<dbReference type="PANTHER" id="PTHR45740:SF2">
    <property type="entry name" value="POLY [ADP-RIBOSE] POLYMERASE"/>
    <property type="match status" value="1"/>
</dbReference>
<keyword evidence="1" id="KW-0106">Calcium</keyword>
<dbReference type="InterPro" id="IPR051712">
    <property type="entry name" value="ARTD-AVP"/>
</dbReference>
<dbReference type="InterPro" id="IPR018247">
    <property type="entry name" value="EF_Hand_1_Ca_BS"/>
</dbReference>
<dbReference type="OrthoDB" id="408612at2759"/>
<dbReference type="GO" id="GO:0003950">
    <property type="term" value="F:NAD+ poly-ADP-ribosyltransferase activity"/>
    <property type="evidence" value="ECO:0007669"/>
    <property type="project" value="TreeGrafter"/>
</dbReference>
<dbReference type="AlphaFoldDB" id="A0A1Q9EFQ3"/>
<dbReference type="GO" id="GO:0005634">
    <property type="term" value="C:nucleus"/>
    <property type="evidence" value="ECO:0007669"/>
    <property type="project" value="TreeGrafter"/>
</dbReference>
<dbReference type="Gene3D" id="1.10.238.10">
    <property type="entry name" value="EF-hand"/>
    <property type="match status" value="2"/>
</dbReference>
<protein>
    <recommendedName>
        <fullName evidence="2">EF-hand domain-containing protein</fullName>
    </recommendedName>
</protein>
<dbReference type="PROSITE" id="PS50222">
    <property type="entry name" value="EF_HAND_2"/>
    <property type="match status" value="1"/>
</dbReference>
<dbReference type="InterPro" id="IPR002048">
    <property type="entry name" value="EF_hand_dom"/>
</dbReference>
<name>A0A1Q9EFQ3_SYMMI</name>
<dbReference type="Pfam" id="PF13202">
    <property type="entry name" value="EF-hand_5"/>
    <property type="match status" value="1"/>
</dbReference>
<dbReference type="EMBL" id="LSRX01000165">
    <property type="protein sequence ID" value="OLQ06218.1"/>
    <property type="molecule type" value="Genomic_DNA"/>
</dbReference>
<evidence type="ECO:0000256" key="1">
    <source>
        <dbReference type="ARBA" id="ARBA00022837"/>
    </source>
</evidence>
<dbReference type="GO" id="GO:1990404">
    <property type="term" value="F:NAD+-protein mono-ADP-ribosyltransferase activity"/>
    <property type="evidence" value="ECO:0007669"/>
    <property type="project" value="TreeGrafter"/>
</dbReference>
<feature type="domain" description="EF-hand" evidence="2">
    <location>
        <begin position="82"/>
        <end position="117"/>
    </location>
</feature>
<evidence type="ECO:0000259" key="2">
    <source>
        <dbReference type="PROSITE" id="PS50222"/>
    </source>
</evidence>
<dbReference type="PANTHER" id="PTHR45740">
    <property type="entry name" value="POLY [ADP-RIBOSE] POLYMERASE"/>
    <property type="match status" value="1"/>
</dbReference>
<dbReference type="GO" id="GO:0005509">
    <property type="term" value="F:calcium ion binding"/>
    <property type="evidence" value="ECO:0007669"/>
    <property type="project" value="InterPro"/>
</dbReference>
<proteinExistence type="predicted"/>
<evidence type="ECO:0000313" key="4">
    <source>
        <dbReference type="Proteomes" id="UP000186817"/>
    </source>
</evidence>
<evidence type="ECO:0000313" key="3">
    <source>
        <dbReference type="EMBL" id="OLQ06218.1"/>
    </source>
</evidence>
<dbReference type="PROSITE" id="PS00018">
    <property type="entry name" value="EF_HAND_1"/>
    <property type="match status" value="3"/>
</dbReference>
<dbReference type="SUPFAM" id="SSF56399">
    <property type="entry name" value="ADP-ribosylation"/>
    <property type="match status" value="1"/>
</dbReference>
<dbReference type="InterPro" id="IPR011992">
    <property type="entry name" value="EF-hand-dom_pair"/>
</dbReference>
<reference evidence="3 4" key="1">
    <citation type="submission" date="2016-02" db="EMBL/GenBank/DDBJ databases">
        <title>Genome analysis of coral dinoflagellate symbionts highlights evolutionary adaptations to a symbiotic lifestyle.</title>
        <authorList>
            <person name="Aranda M."/>
            <person name="Li Y."/>
            <person name="Liew Y.J."/>
            <person name="Baumgarten S."/>
            <person name="Simakov O."/>
            <person name="Wilson M."/>
            <person name="Piel J."/>
            <person name="Ashoor H."/>
            <person name="Bougouffa S."/>
            <person name="Bajic V.B."/>
            <person name="Ryu T."/>
            <person name="Ravasi T."/>
            <person name="Bayer T."/>
            <person name="Micklem G."/>
            <person name="Kim H."/>
            <person name="Bhak J."/>
            <person name="Lajeunesse T.C."/>
            <person name="Voolstra C.R."/>
        </authorList>
    </citation>
    <scope>NUCLEOTIDE SEQUENCE [LARGE SCALE GENOMIC DNA]</scope>
    <source>
        <strain evidence="3 4">CCMP2467</strain>
    </source>
</reference>
<accession>A0A1Q9EFQ3</accession>
<dbReference type="Proteomes" id="UP000186817">
    <property type="component" value="Unassembled WGS sequence"/>
</dbReference>
<organism evidence="3 4">
    <name type="scientific">Symbiodinium microadriaticum</name>
    <name type="common">Dinoflagellate</name>
    <name type="synonym">Zooxanthella microadriatica</name>
    <dbReference type="NCBI Taxonomy" id="2951"/>
    <lineage>
        <taxon>Eukaryota</taxon>
        <taxon>Sar</taxon>
        <taxon>Alveolata</taxon>
        <taxon>Dinophyceae</taxon>
        <taxon>Suessiales</taxon>
        <taxon>Symbiodiniaceae</taxon>
        <taxon>Symbiodinium</taxon>
    </lineage>
</organism>
<keyword evidence="4" id="KW-1185">Reference proteome</keyword>